<evidence type="ECO:0000313" key="3">
    <source>
        <dbReference type="EMBL" id="SHK37791.1"/>
    </source>
</evidence>
<keyword evidence="1" id="KW-1133">Transmembrane helix</keyword>
<dbReference type="Gene3D" id="2.60.40.1120">
    <property type="entry name" value="Carboxypeptidase-like, regulatory domain"/>
    <property type="match status" value="1"/>
</dbReference>
<keyword evidence="3" id="KW-0121">Carboxypeptidase</keyword>
<dbReference type="AlphaFoldDB" id="A0A1M6RZA7"/>
<feature type="chain" id="PRO_5012070669" evidence="2">
    <location>
        <begin position="26"/>
        <end position="820"/>
    </location>
</feature>
<organism evidence="3 4">
    <name type="scientific">Desulfatibacillum alkenivorans DSM 16219</name>
    <dbReference type="NCBI Taxonomy" id="1121393"/>
    <lineage>
        <taxon>Bacteria</taxon>
        <taxon>Pseudomonadati</taxon>
        <taxon>Thermodesulfobacteriota</taxon>
        <taxon>Desulfobacteria</taxon>
        <taxon>Desulfobacterales</taxon>
        <taxon>Desulfatibacillaceae</taxon>
        <taxon>Desulfatibacillum</taxon>
    </lineage>
</organism>
<feature type="transmembrane region" description="Helical" evidence="1">
    <location>
        <begin position="795"/>
        <end position="812"/>
    </location>
</feature>
<evidence type="ECO:0000256" key="2">
    <source>
        <dbReference type="SAM" id="SignalP"/>
    </source>
</evidence>
<sequence length="820" mass="88692">MKKKAKLTGVLFVLCLTLFSSQAWAGIIYSPSEARVGQLITVIADAPGTWYSEGPATTRIYSDEDGTAVLGADETASTVYWRLPKSISSAYDQYIIVWTAADGSGAQSMEFVNVYPHVVLEDKEEIGLIYYPGLTEEMTASSGLAPYTWTVIGPNLQVESVITGVAAADPFEFVAPSTGEFAGIHTAWVSDQLKRVIDDSLTGAALEEAEGRDNVELYEFAWLDGEHFFLEENSPPVTYTLTGAPTHPIDPETGDYIRDPDTGDPITMTYSFKIMAENTESSTEYTGLPAEYGRITLDNGNAPISGSLVITYHPPTAPTSANSFWIRGNASEELIYSVGNYETNIYDVWLGPITIRLRSAIEGVIVDESKNPVNGAEILLIAPEQYQAQYVTGADGAFNFSLLKGQKYYFQADAPGFASKLFTSASFDNEGGSITLEAADAQNYIYGNLDYTPGTGNLEDGAIVTVSLVDYGQSPAEVIAETKVVYANTLTTQPYRLDIPGEAPLGQSYSLIAYTQNYSAAQIFRIAELPADGLQLPFQMDMDMQEYLPPTATVDGTATPLEYKVAEAELAPIVQTSGPAPQVLAAPTYLGGVAFEIRNSDDELRFQADMRPGFTDTSVLTGTSTVKISMTSEKTPLSKEDANYLDGYGNYANGSLRLLEATVSTSSDINGNGNAELVGDYGAIMTLPFDLLTVDIGDFESGIYYVRRGVSRADLATAYAHDLPLSDILAIDYLGDGETGWVTFRADSFSYYGIGGSEGTTYKGAGSYKWAEFERYELWGCFVESLEKQPAKTRAVLGAASLFLAGCLALMTRRRKRAGA</sequence>
<evidence type="ECO:0000313" key="4">
    <source>
        <dbReference type="Proteomes" id="UP000183994"/>
    </source>
</evidence>
<keyword evidence="1" id="KW-0812">Transmembrane</keyword>
<dbReference type="SUPFAM" id="SSF49464">
    <property type="entry name" value="Carboxypeptidase regulatory domain-like"/>
    <property type="match status" value="1"/>
</dbReference>
<keyword evidence="1" id="KW-0472">Membrane</keyword>
<protein>
    <submittedName>
        <fullName evidence="3">Carboxypeptidase regulatory-like domain-containing protein</fullName>
    </submittedName>
</protein>
<keyword evidence="3" id="KW-0378">Hydrolase</keyword>
<reference evidence="4" key="1">
    <citation type="submission" date="2016-11" db="EMBL/GenBank/DDBJ databases">
        <authorList>
            <person name="Varghese N."/>
            <person name="Submissions S."/>
        </authorList>
    </citation>
    <scope>NUCLEOTIDE SEQUENCE [LARGE SCALE GENOMIC DNA]</scope>
    <source>
        <strain evidence="4">DSM 16219</strain>
    </source>
</reference>
<keyword evidence="4" id="KW-1185">Reference proteome</keyword>
<dbReference type="OrthoDB" id="5240615at2"/>
<dbReference type="EMBL" id="FQZU01000023">
    <property type="protein sequence ID" value="SHK37791.1"/>
    <property type="molecule type" value="Genomic_DNA"/>
</dbReference>
<dbReference type="Proteomes" id="UP000183994">
    <property type="component" value="Unassembled WGS sequence"/>
</dbReference>
<keyword evidence="3" id="KW-0645">Protease</keyword>
<dbReference type="Pfam" id="PF13620">
    <property type="entry name" value="CarboxypepD_reg"/>
    <property type="match status" value="1"/>
</dbReference>
<evidence type="ECO:0000256" key="1">
    <source>
        <dbReference type="SAM" id="Phobius"/>
    </source>
</evidence>
<gene>
    <name evidence="3" type="ORF">SAMN02745216_03348</name>
</gene>
<accession>A0A1M6RZA7</accession>
<dbReference type="InterPro" id="IPR008969">
    <property type="entry name" value="CarboxyPept-like_regulatory"/>
</dbReference>
<feature type="signal peptide" evidence="2">
    <location>
        <begin position="1"/>
        <end position="25"/>
    </location>
</feature>
<proteinExistence type="predicted"/>
<name>A0A1M6RZA7_9BACT</name>
<dbReference type="GO" id="GO:0004180">
    <property type="term" value="F:carboxypeptidase activity"/>
    <property type="evidence" value="ECO:0007669"/>
    <property type="project" value="UniProtKB-KW"/>
</dbReference>
<dbReference type="RefSeq" id="WP_073477406.1">
    <property type="nucleotide sequence ID" value="NZ_FQZU01000023.1"/>
</dbReference>
<keyword evidence="2" id="KW-0732">Signal</keyword>